<dbReference type="EMBL" id="AP018365">
    <property type="protein sequence ID" value="BBA96932.1"/>
    <property type="molecule type" value="Genomic_DNA"/>
</dbReference>
<protein>
    <recommendedName>
        <fullName evidence="3">WXG100 family type VII secretion target</fullName>
    </recommendedName>
</protein>
<dbReference type="Proteomes" id="UP000595703">
    <property type="component" value="Chromosome"/>
</dbReference>
<reference evidence="1 2" key="1">
    <citation type="journal article" date="2010" name="J. Bacteriol.">
        <title>Biochemical characterization of a novel indole prenyltransferase from Streptomyces sp. SN-593.</title>
        <authorList>
            <person name="Takahashi S."/>
            <person name="Takagi H."/>
            <person name="Toyoda A."/>
            <person name="Uramoto M."/>
            <person name="Nogawa T."/>
            <person name="Ueki M."/>
            <person name="Sakaki Y."/>
            <person name="Osada H."/>
        </authorList>
    </citation>
    <scope>NUCLEOTIDE SEQUENCE [LARGE SCALE GENOMIC DNA]</scope>
    <source>
        <strain evidence="1 2">SN-593</strain>
    </source>
</reference>
<evidence type="ECO:0000313" key="2">
    <source>
        <dbReference type="Proteomes" id="UP000595703"/>
    </source>
</evidence>
<reference evidence="1 2" key="4">
    <citation type="journal article" date="2020" name="Sci. Rep.">
        <title>beta-carboline chemical signals induce reveromycin production through a LuxR family regulator in Streptomyces sp. SN-593.</title>
        <authorList>
            <person name="Panthee S."/>
            <person name="Kito N."/>
            <person name="Hayashi T."/>
            <person name="Shimizu T."/>
            <person name="Ishikawa J."/>
            <person name="Hamamoto H."/>
            <person name="Osada H."/>
            <person name="Takahashi S."/>
        </authorList>
    </citation>
    <scope>NUCLEOTIDE SEQUENCE [LARGE SCALE GENOMIC DNA]</scope>
    <source>
        <strain evidence="1 2">SN-593</strain>
    </source>
</reference>
<organism evidence="1 2">
    <name type="scientific">Actinacidiphila reveromycinica</name>
    <dbReference type="NCBI Taxonomy" id="659352"/>
    <lineage>
        <taxon>Bacteria</taxon>
        <taxon>Bacillati</taxon>
        <taxon>Actinomycetota</taxon>
        <taxon>Actinomycetes</taxon>
        <taxon>Kitasatosporales</taxon>
        <taxon>Streptomycetaceae</taxon>
        <taxon>Actinacidiphila</taxon>
    </lineage>
</organism>
<evidence type="ECO:0008006" key="3">
    <source>
        <dbReference type="Google" id="ProtNLM"/>
    </source>
</evidence>
<evidence type="ECO:0000313" key="1">
    <source>
        <dbReference type="EMBL" id="BBA96932.1"/>
    </source>
</evidence>
<dbReference type="RefSeq" id="WP_202233295.1">
    <property type="nucleotide sequence ID" value="NZ_AP018365.1"/>
</dbReference>
<accession>A0A7U3UQI0</accession>
<reference evidence="1 2" key="3">
    <citation type="journal article" date="2011" name="Nat. Chem. Biol.">
        <title>Reveromycin A biosynthesis uses RevG and RevJ for stereospecific spiroacetal formation.</title>
        <authorList>
            <person name="Takahashi S."/>
            <person name="Toyoda A."/>
            <person name="Sekiyama Y."/>
            <person name="Takagi H."/>
            <person name="Nogawa T."/>
            <person name="Uramoto M."/>
            <person name="Suzuki R."/>
            <person name="Koshino H."/>
            <person name="Kumano T."/>
            <person name="Panthee S."/>
            <person name="Dairi T."/>
            <person name="Ishikawa J."/>
            <person name="Ikeda H."/>
            <person name="Sakaki Y."/>
            <person name="Osada H."/>
        </authorList>
    </citation>
    <scope>NUCLEOTIDE SEQUENCE [LARGE SCALE GENOMIC DNA]</scope>
    <source>
        <strain evidence="1 2">SN-593</strain>
    </source>
</reference>
<dbReference type="KEGG" id="arev:RVR_2458"/>
<name>A0A7U3UQI0_9ACTN</name>
<dbReference type="AlphaFoldDB" id="A0A7U3UQI0"/>
<gene>
    <name evidence="1" type="ORF">RVR_2458</name>
</gene>
<proteinExistence type="predicted"/>
<keyword evidence="2" id="KW-1185">Reference proteome</keyword>
<sequence>MAEEFYADTDAIAKYEPYMRELGSRLKGIGTRLTAAEDSLWDCWGDDNTGHQFYSQYQPGSKRIKEAVLGSAGLFESTSDGIKTMAKGLDAMESDNVFAARSLAEPTTPTARSNGGAHE</sequence>
<reference evidence="1 2" key="2">
    <citation type="journal article" date="2011" name="J. Antibiot.">
        <title>Furaquinocins I and J: novel polyketide isoprenoid hybrid compounds from Streptomyces reveromyceticus SN-593.</title>
        <authorList>
            <person name="Panthee S."/>
            <person name="Takahashi S."/>
            <person name="Takagi H."/>
            <person name="Nogawa T."/>
            <person name="Oowada E."/>
            <person name="Uramoto M."/>
            <person name="Osada H."/>
        </authorList>
    </citation>
    <scope>NUCLEOTIDE SEQUENCE [LARGE SCALE GENOMIC DNA]</scope>
    <source>
        <strain evidence="1 2">SN-593</strain>
    </source>
</reference>